<dbReference type="EMBL" id="JAANNP010000042">
    <property type="protein sequence ID" value="NHC15637.1"/>
    <property type="molecule type" value="Genomic_DNA"/>
</dbReference>
<dbReference type="GO" id="GO:0030272">
    <property type="term" value="F:5-formyltetrahydrofolate cyclo-ligase activity"/>
    <property type="evidence" value="ECO:0007669"/>
    <property type="project" value="UniProtKB-EC"/>
</dbReference>
<keyword evidence="2 4" id="KW-0547">Nucleotide-binding</keyword>
<comment type="catalytic activity">
    <reaction evidence="4">
        <text>(6S)-5-formyl-5,6,7,8-tetrahydrofolate + ATP = (6R)-5,10-methenyltetrahydrofolate + ADP + phosphate</text>
        <dbReference type="Rhea" id="RHEA:10488"/>
        <dbReference type="ChEBI" id="CHEBI:30616"/>
        <dbReference type="ChEBI" id="CHEBI:43474"/>
        <dbReference type="ChEBI" id="CHEBI:57455"/>
        <dbReference type="ChEBI" id="CHEBI:57457"/>
        <dbReference type="ChEBI" id="CHEBI:456216"/>
        <dbReference type="EC" id="6.3.3.2"/>
    </reaction>
</comment>
<dbReference type="Gene3D" id="3.40.50.10420">
    <property type="entry name" value="NagB/RpiA/CoA transferase-like"/>
    <property type="match status" value="1"/>
</dbReference>
<dbReference type="PANTHER" id="PTHR23407">
    <property type="entry name" value="ATPASE INHIBITOR/5-FORMYLTETRAHYDROFOLATE CYCLO-LIGASE"/>
    <property type="match status" value="1"/>
</dbReference>
<dbReference type="InterPro" id="IPR024185">
    <property type="entry name" value="FTHF_cligase-like_sf"/>
</dbReference>
<organism evidence="5 6">
    <name type="scientific">Motilibacter deserti</name>
    <dbReference type="NCBI Taxonomy" id="2714956"/>
    <lineage>
        <taxon>Bacteria</taxon>
        <taxon>Bacillati</taxon>
        <taxon>Actinomycetota</taxon>
        <taxon>Actinomycetes</taxon>
        <taxon>Motilibacterales</taxon>
        <taxon>Motilibacteraceae</taxon>
        <taxon>Motilibacter</taxon>
    </lineage>
</organism>
<dbReference type="InterPro" id="IPR037171">
    <property type="entry name" value="NagB/RpiA_transferase-like"/>
</dbReference>
<name>A0ABX0GXT1_9ACTN</name>
<dbReference type="Proteomes" id="UP000800981">
    <property type="component" value="Unassembled WGS sequence"/>
</dbReference>
<dbReference type="Pfam" id="PF01812">
    <property type="entry name" value="5-FTHF_cyc-lig"/>
    <property type="match status" value="1"/>
</dbReference>
<evidence type="ECO:0000313" key="5">
    <source>
        <dbReference type="EMBL" id="NHC15637.1"/>
    </source>
</evidence>
<protein>
    <recommendedName>
        <fullName evidence="4">5-formyltetrahydrofolate cyclo-ligase</fullName>
        <ecNumber evidence="4">6.3.3.2</ecNumber>
    </recommendedName>
</protein>
<dbReference type="InterPro" id="IPR002698">
    <property type="entry name" value="FTHF_cligase"/>
</dbReference>
<reference evidence="5 6" key="1">
    <citation type="submission" date="2020-03" db="EMBL/GenBank/DDBJ databases">
        <title>Two novel Motilibacter sp.</title>
        <authorList>
            <person name="Liu S."/>
        </authorList>
    </citation>
    <scope>NUCLEOTIDE SEQUENCE [LARGE SCALE GENOMIC DNA]</scope>
    <source>
        <strain evidence="5 6">E257</strain>
    </source>
</reference>
<keyword evidence="4" id="KW-0460">Magnesium</keyword>
<keyword evidence="6" id="KW-1185">Reference proteome</keyword>
<comment type="similarity">
    <text evidence="1 4">Belongs to the 5-formyltetrahydrofolate cyclo-ligase family.</text>
</comment>
<dbReference type="NCBIfam" id="TIGR02727">
    <property type="entry name" value="MTHFS_bact"/>
    <property type="match status" value="1"/>
</dbReference>
<evidence type="ECO:0000256" key="1">
    <source>
        <dbReference type="ARBA" id="ARBA00010638"/>
    </source>
</evidence>
<keyword evidence="5" id="KW-0436">Ligase</keyword>
<comment type="caution">
    <text evidence="5">The sequence shown here is derived from an EMBL/GenBank/DDBJ whole genome shotgun (WGS) entry which is preliminary data.</text>
</comment>
<comment type="cofactor">
    <cofactor evidence="4">
        <name>Mg(2+)</name>
        <dbReference type="ChEBI" id="CHEBI:18420"/>
    </cofactor>
</comment>
<dbReference type="PIRSF" id="PIRSF006806">
    <property type="entry name" value="FTHF_cligase"/>
    <property type="match status" value="1"/>
</dbReference>
<dbReference type="RefSeq" id="WP_166284136.1">
    <property type="nucleotide sequence ID" value="NZ_JAANNP010000042.1"/>
</dbReference>
<evidence type="ECO:0000256" key="4">
    <source>
        <dbReference type="RuleBase" id="RU361279"/>
    </source>
</evidence>
<evidence type="ECO:0000256" key="3">
    <source>
        <dbReference type="ARBA" id="ARBA00022840"/>
    </source>
</evidence>
<dbReference type="SUPFAM" id="SSF100950">
    <property type="entry name" value="NagB/RpiA/CoA transferase-like"/>
    <property type="match status" value="1"/>
</dbReference>
<dbReference type="PANTHER" id="PTHR23407:SF1">
    <property type="entry name" value="5-FORMYLTETRAHYDROFOLATE CYCLO-LIGASE"/>
    <property type="match status" value="1"/>
</dbReference>
<keyword evidence="3 4" id="KW-0067">ATP-binding</keyword>
<gene>
    <name evidence="5" type="ORF">G9H71_17790</name>
</gene>
<dbReference type="EC" id="6.3.3.2" evidence="4"/>
<accession>A0ABX0GXT1</accession>
<evidence type="ECO:0000313" key="6">
    <source>
        <dbReference type="Proteomes" id="UP000800981"/>
    </source>
</evidence>
<keyword evidence="4" id="KW-0479">Metal-binding</keyword>
<proteinExistence type="inferred from homology"/>
<sequence length="209" mass="21674">MIPSPGEDANVPGAVHAAKSALRARLLERRRARSEAERTACERAVSHALLAAPELRSARCVAAYAAVGPEPSVEPVLDALAAAGVRVLLPVLQEGLDVEWAERPTTGHGLVASSVRRTLREPAGPSLGVDAVATADVVLAPALAAGRDGTRLGRGGGSYDRALRRVSPSALVVAVVWEDELLDTVPTEPHDVRVGAVATPHGVLRLPTA</sequence>
<evidence type="ECO:0000256" key="2">
    <source>
        <dbReference type="ARBA" id="ARBA00022741"/>
    </source>
</evidence>